<accession>A0A5B8CCR0</accession>
<protein>
    <recommendedName>
        <fullName evidence="3">Phage tail protein</fullName>
    </recommendedName>
</protein>
<dbReference type="EMBL" id="CP041016">
    <property type="protein sequence ID" value="QDC37103.1"/>
    <property type="molecule type" value="Genomic_DNA"/>
</dbReference>
<evidence type="ECO:0000313" key="2">
    <source>
        <dbReference type="Proteomes" id="UP000311469"/>
    </source>
</evidence>
<dbReference type="RefSeq" id="WP_140041944.1">
    <property type="nucleotide sequence ID" value="NZ_CP041016.1"/>
</dbReference>
<evidence type="ECO:0000313" key="1">
    <source>
        <dbReference type="EMBL" id="QDC37103.1"/>
    </source>
</evidence>
<dbReference type="KEGG" id="sufl:FIL70_07575"/>
<dbReference type="Pfam" id="PF06199">
    <property type="entry name" value="Phage_tail_2"/>
    <property type="match status" value="1"/>
</dbReference>
<name>A0A5B8CCR0_SPHSA</name>
<dbReference type="AlphaFoldDB" id="A0A5B8CCR0"/>
<organism evidence="1 2">
    <name type="scientific">Sphingobium fuliginis ATCC 27551</name>
    <dbReference type="NCBI Taxonomy" id="1208342"/>
    <lineage>
        <taxon>Bacteria</taxon>
        <taxon>Pseudomonadati</taxon>
        <taxon>Pseudomonadota</taxon>
        <taxon>Alphaproteobacteria</taxon>
        <taxon>Sphingomonadales</taxon>
        <taxon>Sphingomonadaceae</taxon>
        <taxon>Sphingobium</taxon>
    </lineage>
</organism>
<proteinExistence type="predicted"/>
<dbReference type="InterPro" id="IPR011855">
    <property type="entry name" value="Phgtail_TP901_1"/>
</dbReference>
<dbReference type="Proteomes" id="UP000311469">
    <property type="component" value="Chromosome cSF1"/>
</dbReference>
<evidence type="ECO:0008006" key="3">
    <source>
        <dbReference type="Google" id="ProtNLM"/>
    </source>
</evidence>
<gene>
    <name evidence="1" type="ORF">FIL70_07575</name>
</gene>
<reference evidence="1 2" key="1">
    <citation type="submission" date="2019-06" db="EMBL/GenBank/DDBJ databases">
        <title>Genome organization and adaptive potential of archetypical organophosphate degarding Sphingobium fuliginis ATCC 27551.</title>
        <authorList>
            <person name="Sarwar A."/>
            <person name="Parthasarathy S."/>
            <person name="Singh C."/>
            <person name="Siddavattam D."/>
        </authorList>
    </citation>
    <scope>NUCLEOTIDE SEQUENCE [LARGE SCALE GENOMIC DNA]</scope>
    <source>
        <strain evidence="1 2">ATCC 27551</strain>
    </source>
</reference>
<sequence>MGYTTGRVKGNYADILFGDGATPTELFTQLCGINTRGLEVTYANAFEGTDYDCADPEAVAQTLREVGAQDWSISGSGLYNRTQMAALRGLLGSSQNWRFAMDEPSGDGIDDGWWQGKGFISSFKVDGNDGEYSQVSLTITGTALLTWADAA</sequence>